<comment type="caution">
    <text evidence="1">The sequence shown here is derived from an EMBL/GenBank/DDBJ whole genome shotgun (WGS) entry which is preliminary data.</text>
</comment>
<dbReference type="RefSeq" id="WP_125561647.1">
    <property type="nucleotide sequence ID" value="NZ_RBVX01000047.1"/>
</dbReference>
<name>A0A428MUY8_9BACI</name>
<dbReference type="OrthoDB" id="2626097at2"/>
<accession>A0A428MUY8</accession>
<dbReference type="Proteomes" id="UP000275076">
    <property type="component" value="Unassembled WGS sequence"/>
</dbReference>
<evidence type="ECO:0000313" key="2">
    <source>
        <dbReference type="Proteomes" id="UP000275076"/>
    </source>
</evidence>
<organism evidence="1 2">
    <name type="scientific">Salibacterium salarium</name>
    <dbReference type="NCBI Taxonomy" id="284579"/>
    <lineage>
        <taxon>Bacteria</taxon>
        <taxon>Bacillati</taxon>
        <taxon>Bacillota</taxon>
        <taxon>Bacilli</taxon>
        <taxon>Bacillales</taxon>
        <taxon>Bacillaceae</taxon>
    </lineage>
</organism>
<reference evidence="1 2" key="1">
    <citation type="submission" date="2018-10" db="EMBL/GenBank/DDBJ databases">
        <title>Draft genome sequence of Bacillus salarius IM0101, isolated from a hypersaline soil in Inner Mongolia, China.</title>
        <authorList>
            <person name="Yamprayoonswat W."/>
            <person name="Boonvisut S."/>
            <person name="Jumpathong W."/>
            <person name="Sittihan S."/>
            <person name="Ruangsuj P."/>
            <person name="Wanthongcharoen S."/>
            <person name="Thongpramul N."/>
            <person name="Pimmason S."/>
            <person name="Yu B."/>
            <person name="Yasawong M."/>
        </authorList>
    </citation>
    <scope>NUCLEOTIDE SEQUENCE [LARGE SCALE GENOMIC DNA]</scope>
    <source>
        <strain evidence="1 2">IM0101</strain>
    </source>
</reference>
<gene>
    <name evidence="1" type="ORF">D7Z54_28780</name>
</gene>
<proteinExistence type="predicted"/>
<sequence length="223" mass="25954">MGRNVVGVTILIMSSLLITACQDTKNTDEKSQEQYEDDKMIGLVREVDTENSVVNVDISRWEKRDRGNVTTDEGYDIFAEITDETTLQYEDTTEASLHDIKKGQKVLINPPKEDGFKGVAEEFILLDMTSEEKYRGLLSHLEDTLNIVVMYEEGETPPPQMDEQLMEKIEQETVMTWRPYQKDYVIDYKEELNIKKFPVILVFNSEELVFKTNKVEELYEFLK</sequence>
<dbReference type="AlphaFoldDB" id="A0A428MUY8"/>
<dbReference type="PROSITE" id="PS51257">
    <property type="entry name" value="PROKAR_LIPOPROTEIN"/>
    <property type="match status" value="1"/>
</dbReference>
<dbReference type="EMBL" id="RBVX01000047">
    <property type="protein sequence ID" value="RSL29934.1"/>
    <property type="molecule type" value="Genomic_DNA"/>
</dbReference>
<evidence type="ECO:0000313" key="1">
    <source>
        <dbReference type="EMBL" id="RSL29934.1"/>
    </source>
</evidence>
<keyword evidence="2" id="KW-1185">Reference proteome</keyword>
<protein>
    <submittedName>
        <fullName evidence="1">Uncharacterized protein</fullName>
    </submittedName>
</protein>